<dbReference type="Pfam" id="PF03551">
    <property type="entry name" value="PadR"/>
    <property type="match status" value="1"/>
</dbReference>
<comment type="caution">
    <text evidence="3">The sequence shown here is derived from an EMBL/GenBank/DDBJ whole genome shotgun (WGS) entry which is preliminary data.</text>
</comment>
<dbReference type="RefSeq" id="WP_114118221.1">
    <property type="nucleotide sequence ID" value="NZ_BMHU01000002.1"/>
</dbReference>
<name>A0A367XYB9_9MICO</name>
<dbReference type="Proteomes" id="UP000253508">
    <property type="component" value="Unassembled WGS sequence"/>
</dbReference>
<keyword evidence="4" id="KW-1185">Reference proteome</keyword>
<accession>A0A367XYB9</accession>
<feature type="domain" description="Transcription regulator PadR N-terminal" evidence="2">
    <location>
        <begin position="14"/>
        <end position="82"/>
    </location>
</feature>
<dbReference type="OrthoDB" id="9814826at2"/>
<dbReference type="InterPro" id="IPR005149">
    <property type="entry name" value="Tscrpt_reg_PadR_N"/>
</dbReference>
<evidence type="ECO:0000259" key="2">
    <source>
        <dbReference type="Pfam" id="PF03551"/>
    </source>
</evidence>
<dbReference type="InterPro" id="IPR036388">
    <property type="entry name" value="WH-like_DNA-bd_sf"/>
</dbReference>
<dbReference type="PANTHER" id="PTHR43252:SF7">
    <property type="entry name" value="TRANSCRIPTIONAL REGULATOR YQJI"/>
    <property type="match status" value="1"/>
</dbReference>
<dbReference type="PANTHER" id="PTHR43252">
    <property type="entry name" value="TRANSCRIPTIONAL REGULATOR YQJI"/>
    <property type="match status" value="1"/>
</dbReference>
<feature type="region of interest" description="Disordered" evidence="1">
    <location>
        <begin position="120"/>
        <end position="139"/>
    </location>
</feature>
<dbReference type="EMBL" id="QORO01000003">
    <property type="protein sequence ID" value="RCK58617.1"/>
    <property type="molecule type" value="Genomic_DNA"/>
</dbReference>
<organism evidence="3 4">
    <name type="scientific">Microbacterium sorbitolivorans</name>
    <dbReference type="NCBI Taxonomy" id="1867410"/>
    <lineage>
        <taxon>Bacteria</taxon>
        <taxon>Bacillati</taxon>
        <taxon>Actinomycetota</taxon>
        <taxon>Actinomycetes</taxon>
        <taxon>Micrococcales</taxon>
        <taxon>Microbacteriaceae</taxon>
        <taxon>Microbacterium</taxon>
    </lineage>
</organism>
<dbReference type="InterPro" id="IPR036390">
    <property type="entry name" value="WH_DNA-bd_sf"/>
</dbReference>
<evidence type="ECO:0000313" key="3">
    <source>
        <dbReference type="EMBL" id="RCK58617.1"/>
    </source>
</evidence>
<dbReference type="InterPro" id="IPR011991">
    <property type="entry name" value="ArsR-like_HTH"/>
</dbReference>
<dbReference type="Gene3D" id="1.10.10.10">
    <property type="entry name" value="Winged helix-like DNA-binding domain superfamily/Winged helix DNA-binding domain"/>
    <property type="match status" value="1"/>
</dbReference>
<dbReference type="AlphaFoldDB" id="A0A367XYB9"/>
<proteinExistence type="predicted"/>
<evidence type="ECO:0000313" key="4">
    <source>
        <dbReference type="Proteomes" id="UP000253508"/>
    </source>
</evidence>
<reference evidence="3 4" key="1">
    <citation type="submission" date="2018-07" db="EMBL/GenBank/DDBJ databases">
        <title>Microbacterium endoborsara sp. nov., a novel actinobacterium isolated from Borszczowia aralocaspica.</title>
        <authorList>
            <person name="An D."/>
        </authorList>
    </citation>
    <scope>NUCLEOTIDE SEQUENCE [LARGE SCALE GENOMIC DNA]</scope>
    <source>
        <strain evidence="3 4">C1.15228</strain>
    </source>
</reference>
<dbReference type="SUPFAM" id="SSF46785">
    <property type="entry name" value="Winged helix' DNA-binding domain"/>
    <property type="match status" value="1"/>
</dbReference>
<sequence>MPPVFNHGDLRLYLLSLLAERPLHGYGIIQALSERTGGTYTPSAGTIYPRLSKLEDEGLVTKTQEGRTTIYSITDAGRAEVKRRAAELDGIQNGLSDSVRIIADGVRNNVREAMKSMRADFAAAASSPPPEEPPAEDPRAAARIQLARAETLLAGFRATIRADLRTHIARGGSLTPELVDALTADLDGVTERVRSSLG</sequence>
<protein>
    <submittedName>
        <fullName evidence="3">PadR family transcriptional regulator</fullName>
    </submittedName>
</protein>
<gene>
    <name evidence="3" type="ORF">DTO57_10705</name>
</gene>
<evidence type="ECO:0000256" key="1">
    <source>
        <dbReference type="SAM" id="MobiDB-lite"/>
    </source>
</evidence>
<dbReference type="CDD" id="cd00090">
    <property type="entry name" value="HTH_ARSR"/>
    <property type="match status" value="1"/>
</dbReference>